<dbReference type="Pfam" id="PF03184">
    <property type="entry name" value="DDE_1"/>
    <property type="match status" value="1"/>
</dbReference>
<dbReference type="GO" id="GO:0003676">
    <property type="term" value="F:nucleic acid binding"/>
    <property type="evidence" value="ECO:0007669"/>
    <property type="project" value="InterPro"/>
</dbReference>
<evidence type="ECO:0000313" key="2">
    <source>
        <dbReference type="EMBL" id="CAF4919936.1"/>
    </source>
</evidence>
<feature type="domain" description="DDE-1" evidence="1">
    <location>
        <begin position="18"/>
        <end position="82"/>
    </location>
</feature>
<gene>
    <name evidence="2" type="ORF">PMACD_LOCUS12926</name>
</gene>
<reference evidence="2" key="1">
    <citation type="submission" date="2021-02" db="EMBL/GenBank/DDBJ databases">
        <authorList>
            <person name="Steward A R."/>
        </authorList>
    </citation>
    <scope>NUCLEOTIDE SEQUENCE</scope>
</reference>
<dbReference type="OrthoDB" id="8196822at2759"/>
<dbReference type="Proteomes" id="UP000663880">
    <property type="component" value="Unassembled WGS sequence"/>
</dbReference>
<comment type="caution">
    <text evidence="2">The sequence shown here is derived from an EMBL/GenBank/DDBJ whole genome shotgun (WGS) entry which is preliminary data.</text>
</comment>
<dbReference type="InterPro" id="IPR004875">
    <property type="entry name" value="DDE_SF_endonuclease_dom"/>
</dbReference>
<dbReference type="AlphaFoldDB" id="A0A821W8J0"/>
<name>A0A821W8J0_9NEOP</name>
<sequence length="175" mass="19848">MSAGGTFVPPMMIFPRKRDNPLLMKDGHASHTRNIKVVDLARENHVHLLSLPPHSSHKMQPLDKTFMGPLKKYLTEETRKRMQPRAVTHFDIAGLFGLAYIRAQRAELAISGFRATGIYPVNRHVYEDHDFIDEDLPEVEGPSNDPARDMTTPVNIIPDNPIPEPRAVVLWNLNL</sequence>
<proteinExistence type="predicted"/>
<accession>A0A821W8J0</accession>
<keyword evidence="3" id="KW-1185">Reference proteome</keyword>
<organism evidence="2 3">
    <name type="scientific">Pieris macdunnoughi</name>
    <dbReference type="NCBI Taxonomy" id="345717"/>
    <lineage>
        <taxon>Eukaryota</taxon>
        <taxon>Metazoa</taxon>
        <taxon>Ecdysozoa</taxon>
        <taxon>Arthropoda</taxon>
        <taxon>Hexapoda</taxon>
        <taxon>Insecta</taxon>
        <taxon>Pterygota</taxon>
        <taxon>Neoptera</taxon>
        <taxon>Endopterygota</taxon>
        <taxon>Lepidoptera</taxon>
        <taxon>Glossata</taxon>
        <taxon>Ditrysia</taxon>
        <taxon>Papilionoidea</taxon>
        <taxon>Pieridae</taxon>
        <taxon>Pierinae</taxon>
        <taxon>Pieris</taxon>
    </lineage>
</organism>
<protein>
    <recommendedName>
        <fullName evidence="1">DDE-1 domain-containing protein</fullName>
    </recommendedName>
</protein>
<dbReference type="EMBL" id="CAJOBZ010000053">
    <property type="protein sequence ID" value="CAF4919936.1"/>
    <property type="molecule type" value="Genomic_DNA"/>
</dbReference>
<evidence type="ECO:0000313" key="3">
    <source>
        <dbReference type="Proteomes" id="UP000663880"/>
    </source>
</evidence>
<evidence type="ECO:0000259" key="1">
    <source>
        <dbReference type="Pfam" id="PF03184"/>
    </source>
</evidence>